<organism evidence="1 2">
    <name type="scientific">Candidatus Agrococcus pullicola</name>
    <dbReference type="NCBI Taxonomy" id="2838429"/>
    <lineage>
        <taxon>Bacteria</taxon>
        <taxon>Bacillati</taxon>
        <taxon>Actinomycetota</taxon>
        <taxon>Actinomycetes</taxon>
        <taxon>Micrococcales</taxon>
        <taxon>Microbacteriaceae</taxon>
        <taxon>Agrococcus</taxon>
    </lineage>
</organism>
<dbReference type="EMBL" id="DXDC01000399">
    <property type="protein sequence ID" value="HIY67224.1"/>
    <property type="molecule type" value="Genomic_DNA"/>
</dbReference>
<comment type="caution">
    <text evidence="1">The sequence shown here is derived from an EMBL/GenBank/DDBJ whole genome shotgun (WGS) entry which is preliminary data.</text>
</comment>
<accession>A0A9D1YWR0</accession>
<dbReference type="AlphaFoldDB" id="A0A9D1YWR0"/>
<reference evidence="1" key="2">
    <citation type="submission" date="2021-04" db="EMBL/GenBank/DDBJ databases">
        <authorList>
            <person name="Gilroy R."/>
        </authorList>
    </citation>
    <scope>NUCLEOTIDE SEQUENCE</scope>
    <source>
        <strain evidence="1">ChiGjej1B1-98</strain>
    </source>
</reference>
<sequence length="81" mass="8900">MTQILSTTPAAAAQLDYLRSVLDRSHSRLLQAAQNMPVMAVDWFGPASDAWRSRADALQGRIEFVQQQAGRAATLAREVES</sequence>
<evidence type="ECO:0000313" key="1">
    <source>
        <dbReference type="EMBL" id="HIY67224.1"/>
    </source>
</evidence>
<evidence type="ECO:0000313" key="2">
    <source>
        <dbReference type="Proteomes" id="UP000824005"/>
    </source>
</evidence>
<reference evidence="1" key="1">
    <citation type="journal article" date="2021" name="PeerJ">
        <title>Extensive microbial diversity within the chicken gut microbiome revealed by metagenomics and culture.</title>
        <authorList>
            <person name="Gilroy R."/>
            <person name="Ravi A."/>
            <person name="Getino M."/>
            <person name="Pursley I."/>
            <person name="Horton D.L."/>
            <person name="Alikhan N.F."/>
            <person name="Baker D."/>
            <person name="Gharbi K."/>
            <person name="Hall N."/>
            <person name="Watson M."/>
            <person name="Adriaenssens E.M."/>
            <person name="Foster-Nyarko E."/>
            <person name="Jarju S."/>
            <person name="Secka A."/>
            <person name="Antonio M."/>
            <person name="Oren A."/>
            <person name="Chaudhuri R.R."/>
            <person name="La Ragione R."/>
            <person name="Hildebrand F."/>
            <person name="Pallen M.J."/>
        </authorList>
    </citation>
    <scope>NUCLEOTIDE SEQUENCE</scope>
    <source>
        <strain evidence="1">ChiGjej1B1-98</strain>
    </source>
</reference>
<dbReference type="Proteomes" id="UP000824005">
    <property type="component" value="Unassembled WGS sequence"/>
</dbReference>
<gene>
    <name evidence="1" type="ORF">H9830_13215</name>
</gene>
<proteinExistence type="predicted"/>
<protein>
    <submittedName>
        <fullName evidence="1">Uncharacterized protein</fullName>
    </submittedName>
</protein>
<name>A0A9D1YWR0_9MICO</name>